<comment type="subcellular location">
    <subcellularLocation>
        <location evidence="2">Endoplasmic reticulum membrane</location>
        <topology evidence="2">Multi-pass membrane protein</topology>
    </subcellularLocation>
</comment>
<comment type="subunit">
    <text evidence="4">Homooligomer.</text>
</comment>
<feature type="transmembrane region" description="Helical" evidence="10">
    <location>
        <begin position="97"/>
        <end position="115"/>
    </location>
</feature>
<name>A0A0J6FDK6_COCPO</name>
<evidence type="ECO:0000256" key="1">
    <source>
        <dbReference type="ARBA" id="ARBA00003420"/>
    </source>
</evidence>
<keyword evidence="8 10" id="KW-0472">Membrane</keyword>
<evidence type="ECO:0000313" key="13">
    <source>
        <dbReference type="Proteomes" id="UP000054567"/>
    </source>
</evidence>
<feature type="region of interest" description="Disordered" evidence="9">
    <location>
        <begin position="331"/>
        <end position="385"/>
    </location>
</feature>
<keyword evidence="6" id="KW-0256">Endoplasmic reticulum</keyword>
<evidence type="ECO:0000259" key="11">
    <source>
        <dbReference type="Pfam" id="PF03151"/>
    </source>
</evidence>
<dbReference type="Pfam" id="PF03151">
    <property type="entry name" value="TPT"/>
    <property type="match status" value="1"/>
</dbReference>
<feature type="transmembrane region" description="Helical" evidence="10">
    <location>
        <begin position="121"/>
        <end position="140"/>
    </location>
</feature>
<dbReference type="InterPro" id="IPR004853">
    <property type="entry name" value="Sugar_P_trans_dom"/>
</dbReference>
<dbReference type="InterPro" id="IPR050186">
    <property type="entry name" value="TPT_transporter"/>
</dbReference>
<organism evidence="12 13">
    <name type="scientific">Coccidioides posadasii RMSCC 3488</name>
    <dbReference type="NCBI Taxonomy" id="454284"/>
    <lineage>
        <taxon>Eukaryota</taxon>
        <taxon>Fungi</taxon>
        <taxon>Dikarya</taxon>
        <taxon>Ascomycota</taxon>
        <taxon>Pezizomycotina</taxon>
        <taxon>Eurotiomycetes</taxon>
        <taxon>Eurotiomycetidae</taxon>
        <taxon>Onygenales</taxon>
        <taxon>Onygenaceae</taxon>
        <taxon>Coccidioides</taxon>
    </lineage>
</organism>
<reference evidence="12 13" key="1">
    <citation type="submission" date="2007-06" db="EMBL/GenBank/DDBJ databases">
        <title>The Genome Sequence of Coccidioides posadasii RMSCC_3488.</title>
        <authorList>
            <consortium name="Coccidioides Genome Resources Consortium"/>
            <consortium name="The Broad Institute Genome Sequencing Platform"/>
            <person name="Henn M.R."/>
            <person name="Sykes S."/>
            <person name="Young S."/>
            <person name="Jaffe D."/>
            <person name="Berlin A."/>
            <person name="Alvarez P."/>
            <person name="Butler J."/>
            <person name="Gnerre S."/>
            <person name="Grabherr M."/>
            <person name="Mauceli E."/>
            <person name="Brockman W."/>
            <person name="Kodira C."/>
            <person name="Alvarado L."/>
            <person name="Zeng Q."/>
            <person name="Crawford M."/>
            <person name="Antoine C."/>
            <person name="Devon K."/>
            <person name="Galgiani J."/>
            <person name="Orsborn K."/>
            <person name="Lewis M.L."/>
            <person name="Nusbaum C."/>
            <person name="Galagan J."/>
            <person name="Birren B."/>
        </authorList>
    </citation>
    <scope>NUCLEOTIDE SEQUENCE [LARGE SCALE GENOMIC DNA]</scope>
    <source>
        <strain evidence="12 13">RMSCC 3488</strain>
    </source>
</reference>
<feature type="transmembrane region" description="Helical" evidence="10">
    <location>
        <begin position="255"/>
        <end position="287"/>
    </location>
</feature>
<feature type="transmembrane region" description="Helical" evidence="10">
    <location>
        <begin position="21"/>
        <end position="46"/>
    </location>
</feature>
<comment type="similarity">
    <text evidence="3">Belongs to the TPT transporter family. SLC35D subfamily.</text>
</comment>
<dbReference type="GO" id="GO:0005789">
    <property type="term" value="C:endoplasmic reticulum membrane"/>
    <property type="evidence" value="ECO:0007669"/>
    <property type="project" value="UniProtKB-SubCell"/>
</dbReference>
<feature type="transmembrane region" description="Helical" evidence="10">
    <location>
        <begin position="228"/>
        <end position="248"/>
    </location>
</feature>
<proteinExistence type="inferred from homology"/>
<evidence type="ECO:0000256" key="2">
    <source>
        <dbReference type="ARBA" id="ARBA00004477"/>
    </source>
</evidence>
<dbReference type="SUPFAM" id="SSF103481">
    <property type="entry name" value="Multidrug resistance efflux transporter EmrE"/>
    <property type="match status" value="1"/>
</dbReference>
<evidence type="ECO:0000256" key="4">
    <source>
        <dbReference type="ARBA" id="ARBA00011182"/>
    </source>
</evidence>
<keyword evidence="5 10" id="KW-0812">Transmembrane</keyword>
<evidence type="ECO:0000256" key="5">
    <source>
        <dbReference type="ARBA" id="ARBA00022692"/>
    </source>
</evidence>
<evidence type="ECO:0000256" key="9">
    <source>
        <dbReference type="SAM" id="MobiDB-lite"/>
    </source>
</evidence>
<dbReference type="Proteomes" id="UP000054567">
    <property type="component" value="Unassembled WGS sequence"/>
</dbReference>
<feature type="transmembrane region" description="Helical" evidence="10">
    <location>
        <begin position="66"/>
        <end position="90"/>
    </location>
</feature>
<sequence>MTSALTNTSSKEILNALPKPITLTIVQFGFVSTCCLLLSYLASVFPTLRSTVPALKNGIRYPTLEIPVSLVHTIKGLSPLFTVLAYRVLFRIRYARATYLSLVPLTMGVMLACSAGFSTNFFGILCAFCAALVFVSQNIFSKKLFNESSRIEAEGQALTGRKLDKLNLLCYCSGLAFFLTAPIWFFSEGYPLLMDLLQDGAIDLTEKKGSLDHGPLILEFIFNGMSHFAQNILAFVLLSMISPVSYSVASLIKRVFVVVVAIVWFGNATTPIQAFGIGLTFVGLYLYDRNSHEDAADRRANADHFHTKKTILPLSVRNTNNNKGWSSNGYAFPPIKEGSPENTQGYISASTGNFKKDDSGPNGRPRKSSAVRPWMPPGTKQESTW</sequence>
<feature type="transmembrane region" description="Helical" evidence="10">
    <location>
        <begin position="168"/>
        <end position="187"/>
    </location>
</feature>
<accession>A0A0J6FDK6</accession>
<dbReference type="VEuPathDB" id="FungiDB:CPAG_03685"/>
<evidence type="ECO:0000256" key="8">
    <source>
        <dbReference type="ARBA" id="ARBA00023136"/>
    </source>
</evidence>
<reference evidence="13" key="2">
    <citation type="journal article" date="2009" name="Genome Res.">
        <title>Comparative genomic analyses of the human fungal pathogens Coccidioides and their relatives.</title>
        <authorList>
            <person name="Sharpton T.J."/>
            <person name="Stajich J.E."/>
            <person name="Rounsley S.D."/>
            <person name="Gardner M.J."/>
            <person name="Wortman J.R."/>
            <person name="Jordar V.S."/>
            <person name="Maiti R."/>
            <person name="Kodira C.D."/>
            <person name="Neafsey D.E."/>
            <person name="Zeng Q."/>
            <person name="Hung C.-Y."/>
            <person name="McMahan C."/>
            <person name="Muszewska A."/>
            <person name="Grynberg M."/>
            <person name="Mandel M.A."/>
            <person name="Kellner E.M."/>
            <person name="Barker B.M."/>
            <person name="Galgiani J.N."/>
            <person name="Orbach M.J."/>
            <person name="Kirkland T.N."/>
            <person name="Cole G.T."/>
            <person name="Henn M.R."/>
            <person name="Birren B.W."/>
            <person name="Taylor J.W."/>
        </authorList>
    </citation>
    <scope>NUCLEOTIDE SEQUENCE [LARGE SCALE GENOMIC DNA]</scope>
    <source>
        <strain evidence="13">RMSCC 3488</strain>
    </source>
</reference>
<dbReference type="AlphaFoldDB" id="A0A0J6FDK6"/>
<keyword evidence="7 10" id="KW-1133">Transmembrane helix</keyword>
<dbReference type="InterPro" id="IPR037185">
    <property type="entry name" value="EmrE-like"/>
</dbReference>
<feature type="compositionally biased region" description="Polar residues" evidence="9">
    <location>
        <begin position="340"/>
        <end position="353"/>
    </location>
</feature>
<evidence type="ECO:0000256" key="10">
    <source>
        <dbReference type="SAM" id="Phobius"/>
    </source>
</evidence>
<dbReference type="EMBL" id="DS268110">
    <property type="protein sequence ID" value="KMM67350.1"/>
    <property type="molecule type" value="Genomic_DNA"/>
</dbReference>
<dbReference type="Gene3D" id="1.10.3730.20">
    <property type="match status" value="1"/>
</dbReference>
<comment type="function">
    <text evidence="1">Involved in the import of GDP-mannose from the cytoplasm into the Golgi lumen.</text>
</comment>
<gene>
    <name evidence="12" type="ORF">CPAG_03685</name>
</gene>
<dbReference type="PANTHER" id="PTHR11132">
    <property type="entry name" value="SOLUTE CARRIER FAMILY 35"/>
    <property type="match status" value="1"/>
</dbReference>
<evidence type="ECO:0000313" key="12">
    <source>
        <dbReference type="EMBL" id="KMM67350.1"/>
    </source>
</evidence>
<feature type="domain" description="Sugar phosphate transporter" evidence="11">
    <location>
        <begin position="66"/>
        <end position="287"/>
    </location>
</feature>
<reference evidence="13" key="3">
    <citation type="journal article" date="2010" name="Genome Res.">
        <title>Population genomic sequencing of Coccidioides fungi reveals recent hybridization and transposon control.</title>
        <authorList>
            <person name="Neafsey D.E."/>
            <person name="Barker B.M."/>
            <person name="Sharpton T.J."/>
            <person name="Stajich J.E."/>
            <person name="Park D.J."/>
            <person name="Whiston E."/>
            <person name="Hung C.-Y."/>
            <person name="McMahan C."/>
            <person name="White J."/>
            <person name="Sykes S."/>
            <person name="Heiman D."/>
            <person name="Young S."/>
            <person name="Zeng Q."/>
            <person name="Abouelleil A."/>
            <person name="Aftuck L."/>
            <person name="Bessette D."/>
            <person name="Brown A."/>
            <person name="FitzGerald M."/>
            <person name="Lui A."/>
            <person name="Macdonald J.P."/>
            <person name="Priest M."/>
            <person name="Orbach M.J."/>
            <person name="Galgiani J.N."/>
            <person name="Kirkland T.N."/>
            <person name="Cole G.T."/>
            <person name="Birren B.W."/>
            <person name="Henn M.R."/>
            <person name="Taylor J.W."/>
            <person name="Rounsley S.D."/>
        </authorList>
    </citation>
    <scope>NUCLEOTIDE SEQUENCE [LARGE SCALE GENOMIC DNA]</scope>
    <source>
        <strain evidence="13">RMSCC 3488</strain>
    </source>
</reference>
<evidence type="ECO:0000256" key="7">
    <source>
        <dbReference type="ARBA" id="ARBA00022989"/>
    </source>
</evidence>
<evidence type="ECO:0000256" key="6">
    <source>
        <dbReference type="ARBA" id="ARBA00022824"/>
    </source>
</evidence>
<evidence type="ECO:0000256" key="3">
    <source>
        <dbReference type="ARBA" id="ARBA00010425"/>
    </source>
</evidence>
<protein>
    <submittedName>
        <fullName evidence="12">Sly41p</fullName>
    </submittedName>
</protein>